<dbReference type="SUPFAM" id="SSF51735">
    <property type="entry name" value="NAD(P)-binding Rossmann-fold domains"/>
    <property type="match status" value="1"/>
</dbReference>
<keyword evidence="3" id="KW-0560">Oxidoreductase</keyword>
<gene>
    <name evidence="4" type="ORF">N7509_010412</name>
</gene>
<dbReference type="PANTHER" id="PTHR24320:SF154">
    <property type="entry name" value="OXIDOREDUCTASE, SHORT-CHAIN DEHYDROGENASE_REDUCTASE FAMILY (AFU_ORTHOLOGUE AFUA_2G04560)"/>
    <property type="match status" value="1"/>
</dbReference>
<name>A0A9W9VR81_9EURO</name>
<dbReference type="OrthoDB" id="191139at2759"/>
<evidence type="ECO:0000256" key="2">
    <source>
        <dbReference type="ARBA" id="ARBA00022857"/>
    </source>
</evidence>
<accession>A0A9W9VR81</accession>
<evidence type="ECO:0000256" key="3">
    <source>
        <dbReference type="ARBA" id="ARBA00023002"/>
    </source>
</evidence>
<dbReference type="PRINTS" id="PR00081">
    <property type="entry name" value="GDHRDH"/>
</dbReference>
<dbReference type="GeneID" id="81374029"/>
<dbReference type="GO" id="GO:0016491">
    <property type="term" value="F:oxidoreductase activity"/>
    <property type="evidence" value="ECO:0007669"/>
    <property type="project" value="UniProtKB-KW"/>
</dbReference>
<reference evidence="4" key="2">
    <citation type="journal article" date="2023" name="IMA Fungus">
        <title>Comparative genomic study of the Penicillium genus elucidates a diverse pangenome and 15 lateral gene transfer events.</title>
        <authorList>
            <person name="Petersen C."/>
            <person name="Sorensen T."/>
            <person name="Nielsen M.R."/>
            <person name="Sondergaard T.E."/>
            <person name="Sorensen J.L."/>
            <person name="Fitzpatrick D.A."/>
            <person name="Frisvad J.C."/>
            <person name="Nielsen K.L."/>
        </authorList>
    </citation>
    <scope>NUCLEOTIDE SEQUENCE</scope>
    <source>
        <strain evidence="4">IBT 29677</strain>
    </source>
</reference>
<keyword evidence="5" id="KW-1185">Reference proteome</keyword>
<evidence type="ECO:0000313" key="4">
    <source>
        <dbReference type="EMBL" id="KAJ5387871.1"/>
    </source>
</evidence>
<dbReference type="InterPro" id="IPR036291">
    <property type="entry name" value="NAD(P)-bd_dom_sf"/>
</dbReference>
<organism evidence="4 5">
    <name type="scientific">Penicillium cosmopolitanum</name>
    <dbReference type="NCBI Taxonomy" id="1131564"/>
    <lineage>
        <taxon>Eukaryota</taxon>
        <taxon>Fungi</taxon>
        <taxon>Dikarya</taxon>
        <taxon>Ascomycota</taxon>
        <taxon>Pezizomycotina</taxon>
        <taxon>Eurotiomycetes</taxon>
        <taxon>Eurotiomycetidae</taxon>
        <taxon>Eurotiales</taxon>
        <taxon>Aspergillaceae</taxon>
        <taxon>Penicillium</taxon>
    </lineage>
</organism>
<dbReference type="Gene3D" id="3.40.50.720">
    <property type="entry name" value="NAD(P)-binding Rossmann-like Domain"/>
    <property type="match status" value="2"/>
</dbReference>
<dbReference type="RefSeq" id="XP_056485669.1">
    <property type="nucleotide sequence ID" value="XM_056635049.1"/>
</dbReference>
<comment type="caution">
    <text evidence="4">The sequence shown here is derived from an EMBL/GenBank/DDBJ whole genome shotgun (WGS) entry which is preliminary data.</text>
</comment>
<comment type="similarity">
    <text evidence="1">Belongs to the short-chain dehydrogenases/reductases (SDR) family.</text>
</comment>
<sequence>MPNLNYNPETEIPDLSGKTIFITGGTNGLGAESALHLAQHNAAHIYISGRNAKSADRVIQRIRESGSSTEITFIECDLASLSSVKKTSETFVSQTSRLRHPALQRWNYGLATLFDNRRDSCSTQAEGIIFDKLKTVQDDFFVGGSWRRYGQSKLANLLYARELARRYPGIISASIHPGVVSTGLVGNQKFLDRALIYVTTIGKMLKPEEGAYNQVWAATTAKGNIENGAFYEPVGKSAHYKLGKTAKDDQLAERLWEWTQEALEEF</sequence>
<protein>
    <submittedName>
        <fullName evidence="4">Oxidoreductase short-chain dehydrogenase/reductase family</fullName>
    </submittedName>
</protein>
<evidence type="ECO:0000256" key="1">
    <source>
        <dbReference type="ARBA" id="ARBA00006484"/>
    </source>
</evidence>
<reference evidence="4" key="1">
    <citation type="submission" date="2022-12" db="EMBL/GenBank/DDBJ databases">
        <authorList>
            <person name="Petersen C."/>
        </authorList>
    </citation>
    <scope>NUCLEOTIDE SEQUENCE</scope>
    <source>
        <strain evidence="4">IBT 29677</strain>
    </source>
</reference>
<keyword evidence="2" id="KW-0521">NADP</keyword>
<evidence type="ECO:0000313" key="5">
    <source>
        <dbReference type="Proteomes" id="UP001147747"/>
    </source>
</evidence>
<dbReference type="Proteomes" id="UP001147747">
    <property type="component" value="Unassembled WGS sequence"/>
</dbReference>
<dbReference type="Pfam" id="PF00106">
    <property type="entry name" value="adh_short"/>
    <property type="match status" value="1"/>
</dbReference>
<dbReference type="EMBL" id="JAPZBU010000009">
    <property type="protein sequence ID" value="KAJ5387871.1"/>
    <property type="molecule type" value="Genomic_DNA"/>
</dbReference>
<dbReference type="PANTHER" id="PTHR24320">
    <property type="entry name" value="RETINOL DEHYDROGENASE"/>
    <property type="match status" value="1"/>
</dbReference>
<proteinExistence type="inferred from homology"/>
<dbReference type="InterPro" id="IPR002347">
    <property type="entry name" value="SDR_fam"/>
</dbReference>
<dbReference type="AlphaFoldDB" id="A0A9W9VR81"/>